<evidence type="ECO:0000313" key="1">
    <source>
        <dbReference type="EMBL" id="KAI4357037.1"/>
    </source>
</evidence>
<accession>A0ACB9Q889</accession>
<protein>
    <submittedName>
        <fullName evidence="1">Uncharacterized protein</fullName>
    </submittedName>
</protein>
<proteinExistence type="predicted"/>
<sequence>MDTRHFVLVHGSCHGAWCWYKLKPLLEAAGHRVTVLDLAASGIDSKKIEDVKTLEEYSQPLLNFLGIEEYHFEKLILVGHSFGGMSIALAMEKYSWKIAVAVFLTAFMPDTTHRPSHVLEQFGMEDEIFKFMPEYMAEKMYQRSPVEDLELAKTLLRHVSTFLKDLSETKNFSKEGYGSVPRVYITCNEDLGISLEFQQCMIKNAKEEGFHVHVEEIKDAHHMPVFSEPKEVCKALLSIAAMHPTNTC</sequence>
<evidence type="ECO:0000313" key="2">
    <source>
        <dbReference type="Proteomes" id="UP000828941"/>
    </source>
</evidence>
<organism evidence="1 2">
    <name type="scientific">Bauhinia variegata</name>
    <name type="common">Purple orchid tree</name>
    <name type="synonym">Phanera variegata</name>
    <dbReference type="NCBI Taxonomy" id="167791"/>
    <lineage>
        <taxon>Eukaryota</taxon>
        <taxon>Viridiplantae</taxon>
        <taxon>Streptophyta</taxon>
        <taxon>Embryophyta</taxon>
        <taxon>Tracheophyta</taxon>
        <taxon>Spermatophyta</taxon>
        <taxon>Magnoliopsida</taxon>
        <taxon>eudicotyledons</taxon>
        <taxon>Gunneridae</taxon>
        <taxon>Pentapetalae</taxon>
        <taxon>rosids</taxon>
        <taxon>fabids</taxon>
        <taxon>Fabales</taxon>
        <taxon>Fabaceae</taxon>
        <taxon>Cercidoideae</taxon>
        <taxon>Cercideae</taxon>
        <taxon>Bauhiniinae</taxon>
        <taxon>Bauhinia</taxon>
    </lineage>
</organism>
<comment type="caution">
    <text evidence="1">The sequence shown here is derived from an EMBL/GenBank/DDBJ whole genome shotgun (WGS) entry which is preliminary data.</text>
</comment>
<keyword evidence="2" id="KW-1185">Reference proteome</keyword>
<dbReference type="Proteomes" id="UP000828941">
    <property type="component" value="Chromosome 1"/>
</dbReference>
<reference evidence="1 2" key="1">
    <citation type="journal article" date="2022" name="DNA Res.">
        <title>Chromosomal-level genome assembly of the orchid tree Bauhinia variegata (Leguminosae; Cercidoideae) supports the allotetraploid origin hypothesis of Bauhinia.</title>
        <authorList>
            <person name="Zhong Y."/>
            <person name="Chen Y."/>
            <person name="Zheng D."/>
            <person name="Pang J."/>
            <person name="Liu Y."/>
            <person name="Luo S."/>
            <person name="Meng S."/>
            <person name="Qian L."/>
            <person name="Wei D."/>
            <person name="Dai S."/>
            <person name="Zhou R."/>
        </authorList>
    </citation>
    <scope>NUCLEOTIDE SEQUENCE [LARGE SCALE GENOMIC DNA]</scope>
    <source>
        <strain evidence="1">BV-YZ2020</strain>
    </source>
</reference>
<name>A0ACB9Q889_BAUVA</name>
<dbReference type="EMBL" id="CM039426">
    <property type="protein sequence ID" value="KAI4357037.1"/>
    <property type="molecule type" value="Genomic_DNA"/>
</dbReference>
<gene>
    <name evidence="1" type="ORF">L6164_001012</name>
</gene>